<sequence>MTKEFSIPTGDSIKNVAIYVLNNLTKSKILLLNGDLGAGKTALVKELAKLIGIRENITSPTFNYMKDYEGLIHIDAYHLSDDLSEFEDYYLDNIVAIEWSDNIRHNYSNYLDIRIKLDSNNNHIFEIKEVK</sequence>
<evidence type="ECO:0000256" key="6">
    <source>
        <dbReference type="ARBA" id="ARBA00022840"/>
    </source>
</evidence>
<keyword evidence="9" id="KW-1185">Reference proteome</keyword>
<reference evidence="8" key="1">
    <citation type="submission" date="2021-06" db="EMBL/GenBank/DDBJ databases">
        <title>Novel Mycoplasma species detected in California sea lions (Zalophus californianus) from the USA.</title>
        <authorList>
            <person name="Volokhov D.V."/>
            <person name="Furtak V.A."/>
            <person name="Zagorodnyaya T.A."/>
        </authorList>
    </citation>
    <scope>NUCLEOTIDE SEQUENCE [LARGE SCALE GENOMIC DNA]</scope>
    <source>
        <strain evidence="8">CSL 4779</strain>
    </source>
</reference>
<dbReference type="Pfam" id="PF02367">
    <property type="entry name" value="TsaE"/>
    <property type="match status" value="1"/>
</dbReference>
<accession>A0ABS6DSE5</accession>
<comment type="caution">
    <text evidence="8">The sequence shown here is derived from an EMBL/GenBank/DDBJ whole genome shotgun (WGS) entry which is preliminary data.</text>
</comment>
<dbReference type="PANTHER" id="PTHR33540:SF2">
    <property type="entry name" value="TRNA THREONYLCARBAMOYLADENOSINE BIOSYNTHESIS PROTEIN TSAE"/>
    <property type="match status" value="1"/>
</dbReference>
<evidence type="ECO:0000313" key="8">
    <source>
        <dbReference type="EMBL" id="MBU4693861.1"/>
    </source>
</evidence>
<organism evidence="8 9">
    <name type="scientific">Mycoplasma zalophidermidis</name>
    <dbReference type="NCBI Taxonomy" id="398174"/>
    <lineage>
        <taxon>Bacteria</taxon>
        <taxon>Bacillati</taxon>
        <taxon>Mycoplasmatota</taxon>
        <taxon>Mollicutes</taxon>
        <taxon>Mycoplasmataceae</taxon>
        <taxon>Mycoplasma</taxon>
    </lineage>
</organism>
<keyword evidence="2" id="KW-0963">Cytoplasm</keyword>
<keyword evidence="6" id="KW-0067">ATP-binding</keyword>
<keyword evidence="5" id="KW-0547">Nucleotide-binding</keyword>
<evidence type="ECO:0000256" key="3">
    <source>
        <dbReference type="ARBA" id="ARBA00022694"/>
    </source>
</evidence>
<keyword evidence="4" id="KW-0479">Metal-binding</keyword>
<gene>
    <name evidence="8" type="primary">tsaE</name>
    <name evidence="8" type="ORF">KQ878_03140</name>
</gene>
<evidence type="ECO:0000256" key="7">
    <source>
        <dbReference type="ARBA" id="ARBA00022842"/>
    </source>
</evidence>
<dbReference type="Proteomes" id="UP000812267">
    <property type="component" value="Unassembled WGS sequence"/>
</dbReference>
<comment type="subcellular location">
    <subcellularLocation>
        <location evidence="1">Cytoplasm</location>
    </subcellularLocation>
</comment>
<dbReference type="PANTHER" id="PTHR33540">
    <property type="entry name" value="TRNA THREONYLCARBAMOYLADENOSINE BIOSYNTHESIS PROTEIN TSAE"/>
    <property type="match status" value="1"/>
</dbReference>
<evidence type="ECO:0000313" key="9">
    <source>
        <dbReference type="Proteomes" id="UP000812267"/>
    </source>
</evidence>
<evidence type="ECO:0000256" key="5">
    <source>
        <dbReference type="ARBA" id="ARBA00022741"/>
    </source>
</evidence>
<evidence type="ECO:0000256" key="1">
    <source>
        <dbReference type="ARBA" id="ARBA00004496"/>
    </source>
</evidence>
<keyword evidence="3" id="KW-0819">tRNA processing</keyword>
<dbReference type="NCBIfam" id="TIGR00150">
    <property type="entry name" value="T6A_YjeE"/>
    <property type="match status" value="1"/>
</dbReference>
<keyword evidence="7" id="KW-0460">Magnesium</keyword>
<evidence type="ECO:0000256" key="2">
    <source>
        <dbReference type="ARBA" id="ARBA00022490"/>
    </source>
</evidence>
<evidence type="ECO:0000256" key="4">
    <source>
        <dbReference type="ARBA" id="ARBA00022723"/>
    </source>
</evidence>
<proteinExistence type="predicted"/>
<protein>
    <submittedName>
        <fullName evidence="8">tRNA (Adenosine(37)-N6)-threonylcarbamoyltransferase complex ATPase subunit type 1 TsaE</fullName>
    </submittedName>
</protein>
<dbReference type="EMBL" id="JAHMHK010000005">
    <property type="protein sequence ID" value="MBU4693861.1"/>
    <property type="molecule type" value="Genomic_DNA"/>
</dbReference>
<name>A0ABS6DSE5_9MOLU</name>
<dbReference type="InterPro" id="IPR003442">
    <property type="entry name" value="T6A_TsaE"/>
</dbReference>
<dbReference type="RefSeq" id="WP_216505744.1">
    <property type="nucleotide sequence ID" value="NZ_JAHMHJ010000010.1"/>
</dbReference>